<evidence type="ECO:0000313" key="3">
    <source>
        <dbReference type="EMBL" id="TYB43963.1"/>
    </source>
</evidence>
<dbReference type="Proteomes" id="UP000323380">
    <property type="component" value="Unassembled WGS sequence"/>
</dbReference>
<gene>
    <name evidence="3" type="ORF">FXF69_23655</name>
</gene>
<keyword evidence="2" id="KW-1133">Transmembrane helix</keyword>
<sequence>MAETSAPRDVVVPVEWARQSREPRGDSDERILTSSGGALTGAGLLKLLERCQAGTPRELPQVIIGRAGSGDRTRIVMAFQERSNVPDWLGRLSIDTHIFCVPYDQVALGPVGYEDLYRALRGLRPSEGGPRDVRLPVLRPADLAERVTERARFTAALLTTGTRVCLIGAEAVDLVERLRFLDTVAALLPFGMRTKFSAATWAGSTADHGIRLSFSDGPRDDAHNLHWDRELAEAELPGNAAAYLDLLRRSDDPETAVARLAAAVEPLSFDDPDRTLAAAQSALGGETAADQRASAEVDALLTSIADALDRGRSELLEPLVGRLEAVTATGLDLSRRTRHQRTIAERRMLSPRPALPDGIAVRLYQAVLWPAYGPALTLADARDVLATQSSPSTALTEALLRMPHDDPRVVLEVGRQVGPGGTARVLDKASPADLVGWACLTPLDRELVELVSAELARRGASGGDPEVAGALHDRDYLAPVLARLFPRRHADQVSRLTRLLTAAYGGEIDEATRDRVLDVPCAVEYPALRTAVELCAARPEEEPRSEPEPPADQDEVPAPSGVLSCLVVIAFFAAVGLLLWLLFK</sequence>
<dbReference type="AlphaFoldDB" id="A0A5D0NHX0"/>
<feature type="compositionally biased region" description="Basic and acidic residues" evidence="1">
    <location>
        <begin position="538"/>
        <end position="547"/>
    </location>
</feature>
<accession>A0A5D0NHX0</accession>
<keyword evidence="4" id="KW-1185">Reference proteome</keyword>
<keyword evidence="2" id="KW-0472">Membrane</keyword>
<proteinExistence type="predicted"/>
<name>A0A5D0NHX0_9ACTN</name>
<evidence type="ECO:0000256" key="2">
    <source>
        <dbReference type="SAM" id="Phobius"/>
    </source>
</evidence>
<dbReference type="RefSeq" id="WP_148344495.1">
    <property type="nucleotide sequence ID" value="NZ_VSFG01000005.1"/>
</dbReference>
<dbReference type="STRING" id="1220554.GCA_001552135_06800"/>
<feature type="region of interest" description="Disordered" evidence="1">
    <location>
        <begin position="537"/>
        <end position="556"/>
    </location>
</feature>
<evidence type="ECO:0000313" key="4">
    <source>
        <dbReference type="Proteomes" id="UP000323380"/>
    </source>
</evidence>
<organism evidence="3 4">
    <name type="scientific">Actinomadura chibensis</name>
    <dbReference type="NCBI Taxonomy" id="392828"/>
    <lineage>
        <taxon>Bacteria</taxon>
        <taxon>Bacillati</taxon>
        <taxon>Actinomycetota</taxon>
        <taxon>Actinomycetes</taxon>
        <taxon>Streptosporangiales</taxon>
        <taxon>Thermomonosporaceae</taxon>
        <taxon>Actinomadura</taxon>
    </lineage>
</organism>
<reference evidence="3 4" key="1">
    <citation type="submission" date="2019-08" db="EMBL/GenBank/DDBJ databases">
        <title>Actinomadura sp. nov. CYP1-5 isolated from mountain soil.</title>
        <authorList>
            <person name="Songsumanus A."/>
            <person name="Kuncharoen N."/>
            <person name="Kudo T."/>
            <person name="Yuki M."/>
            <person name="Igarashi Y."/>
            <person name="Tanasupawat S."/>
        </authorList>
    </citation>
    <scope>NUCLEOTIDE SEQUENCE [LARGE SCALE GENOMIC DNA]</scope>
    <source>
        <strain evidence="3 4">JCM 14158</strain>
    </source>
</reference>
<keyword evidence="2" id="KW-0812">Transmembrane</keyword>
<comment type="caution">
    <text evidence="3">The sequence shown here is derived from an EMBL/GenBank/DDBJ whole genome shotgun (WGS) entry which is preliminary data.</text>
</comment>
<feature type="transmembrane region" description="Helical" evidence="2">
    <location>
        <begin position="561"/>
        <end position="583"/>
    </location>
</feature>
<protein>
    <submittedName>
        <fullName evidence="3">Uncharacterized protein</fullName>
    </submittedName>
</protein>
<dbReference type="EMBL" id="VSFG01000005">
    <property type="protein sequence ID" value="TYB43963.1"/>
    <property type="molecule type" value="Genomic_DNA"/>
</dbReference>
<evidence type="ECO:0000256" key="1">
    <source>
        <dbReference type="SAM" id="MobiDB-lite"/>
    </source>
</evidence>